<dbReference type="GO" id="GO:0016042">
    <property type="term" value="P:lipid catabolic process"/>
    <property type="evidence" value="ECO:0007669"/>
    <property type="project" value="UniProtKB-KW"/>
</dbReference>
<accession>A0AAW9QPA5</accession>
<evidence type="ECO:0000256" key="4">
    <source>
        <dbReference type="ARBA" id="ARBA00023098"/>
    </source>
</evidence>
<evidence type="ECO:0000313" key="6">
    <source>
        <dbReference type="EMBL" id="MEG3436062.1"/>
    </source>
</evidence>
<protein>
    <submittedName>
        <fullName evidence="6">Lipase family protein</fullName>
        <ecNumber evidence="6">3.1.1.-</ecNumber>
    </submittedName>
</protein>
<dbReference type="EC" id="3.1.1.-" evidence="6"/>
<comment type="caution">
    <text evidence="6">The sequence shown here is derived from an EMBL/GenBank/DDBJ whole genome shotgun (WGS) entry which is preliminary data.</text>
</comment>
<proteinExistence type="predicted"/>
<keyword evidence="4" id="KW-0443">Lipid metabolism</keyword>
<dbReference type="RefSeq" id="WP_332863511.1">
    <property type="nucleotide sequence ID" value="NZ_JBAFSM010000003.1"/>
</dbReference>
<gene>
    <name evidence="6" type="ORF">V0288_02930</name>
</gene>
<keyword evidence="2" id="KW-0809">Transit peptide</keyword>
<evidence type="ECO:0000259" key="5">
    <source>
        <dbReference type="Pfam" id="PF01764"/>
    </source>
</evidence>
<dbReference type="GO" id="GO:0004620">
    <property type="term" value="F:phospholipase activity"/>
    <property type="evidence" value="ECO:0007669"/>
    <property type="project" value="UniProtKB-ARBA"/>
</dbReference>
<sequence>MNTFGKVQISQNSGFDVRKAIELANLVSIAYNEYEVWDKIGSLQERGNPPRRVPVPPLPDTIIGSSAFIRLESDNREKFAVNQDNPDYQKLNQYWQQKPERIEEYDRLYDFWFPQWWWADLLNSNSLRNLLNTDITDILQNLGRLVSRDQIFGFIARSKTNPDRFFIVLRGTREGAEWFNNFRPVPKVFLDEANLGEVRNGFNLIYTRNREGIDLDRILGIARPFSIKETIQKFAKEHLTDRSEILITGHSLGAALATLAACHLHAIAVAENLTPSIDLYTIASPRVGDETFAEIFKNPRVPLRSYRVFNSEDLVPSVPFPTTSILDEESLRGMSPSSRARFLGLRAFLETLTGGQSDKKYEHIGIPIAFTTQTGTIAGNHNLTKTYREALNLEE</sequence>
<dbReference type="Pfam" id="PF01764">
    <property type="entry name" value="Lipase_3"/>
    <property type="match status" value="1"/>
</dbReference>
<dbReference type="PANTHER" id="PTHR31403">
    <property type="entry name" value="PHOSPHOLIPASE A1-IBETA2, CHLOROPLASTIC"/>
    <property type="match status" value="1"/>
</dbReference>
<dbReference type="AlphaFoldDB" id="A0AAW9QPA5"/>
<dbReference type="SUPFAM" id="SSF53474">
    <property type="entry name" value="alpha/beta-Hydrolases"/>
    <property type="match status" value="1"/>
</dbReference>
<keyword evidence="3" id="KW-0442">Lipid degradation</keyword>
<dbReference type="CDD" id="cd00519">
    <property type="entry name" value="Lipase_3"/>
    <property type="match status" value="1"/>
</dbReference>
<dbReference type="InterPro" id="IPR029058">
    <property type="entry name" value="AB_hydrolase_fold"/>
</dbReference>
<evidence type="ECO:0000256" key="1">
    <source>
        <dbReference type="ARBA" id="ARBA00022801"/>
    </source>
</evidence>
<dbReference type="EMBL" id="JBAFSM010000003">
    <property type="protein sequence ID" value="MEG3436062.1"/>
    <property type="molecule type" value="Genomic_DNA"/>
</dbReference>
<keyword evidence="7" id="KW-1185">Reference proteome</keyword>
<dbReference type="Proteomes" id="UP001328733">
    <property type="component" value="Unassembled WGS sequence"/>
</dbReference>
<evidence type="ECO:0000313" key="7">
    <source>
        <dbReference type="Proteomes" id="UP001328733"/>
    </source>
</evidence>
<keyword evidence="1 6" id="KW-0378">Hydrolase</keyword>
<dbReference type="InterPro" id="IPR002921">
    <property type="entry name" value="Fungal_lipase-type"/>
</dbReference>
<dbReference type="Gene3D" id="3.40.50.1820">
    <property type="entry name" value="alpha/beta hydrolase"/>
    <property type="match status" value="1"/>
</dbReference>
<evidence type="ECO:0000256" key="3">
    <source>
        <dbReference type="ARBA" id="ARBA00022963"/>
    </source>
</evidence>
<dbReference type="PANTHER" id="PTHR31403:SF7">
    <property type="entry name" value="PHOSPHOLIPASE A1-IGAMMA3, CHLOROPLASTIC"/>
    <property type="match status" value="1"/>
</dbReference>
<reference evidence="6 7" key="1">
    <citation type="submission" date="2024-01" db="EMBL/GenBank/DDBJ databases">
        <title>Genomic insights into the taxonomy and metabolism of the cyanobacterium Pannus brasiliensis CCIBt3594.</title>
        <authorList>
            <person name="Machado M."/>
            <person name="Botero N.B."/>
            <person name="Andreote A.P.D."/>
            <person name="Feitosa A.M.T."/>
            <person name="Popin R."/>
            <person name="Sivonen K."/>
            <person name="Fiore M.F."/>
        </authorList>
    </citation>
    <scope>NUCLEOTIDE SEQUENCE [LARGE SCALE GENOMIC DNA]</scope>
    <source>
        <strain evidence="6 7">CCIBt3594</strain>
    </source>
</reference>
<organism evidence="6 7">
    <name type="scientific">Pannus brasiliensis CCIBt3594</name>
    <dbReference type="NCBI Taxonomy" id="1427578"/>
    <lineage>
        <taxon>Bacteria</taxon>
        <taxon>Bacillati</taxon>
        <taxon>Cyanobacteriota</taxon>
        <taxon>Cyanophyceae</taxon>
        <taxon>Oscillatoriophycideae</taxon>
        <taxon>Chroococcales</taxon>
        <taxon>Microcystaceae</taxon>
        <taxon>Pannus</taxon>
    </lineage>
</organism>
<name>A0AAW9QPA5_9CHRO</name>
<evidence type="ECO:0000256" key="2">
    <source>
        <dbReference type="ARBA" id="ARBA00022946"/>
    </source>
</evidence>
<feature type="domain" description="Fungal lipase-type" evidence="5">
    <location>
        <begin position="166"/>
        <end position="321"/>
    </location>
</feature>